<dbReference type="AlphaFoldDB" id="A0A8J4BUF6"/>
<proteinExistence type="predicted"/>
<feature type="compositionally biased region" description="Low complexity" evidence="1">
    <location>
        <begin position="62"/>
        <end position="77"/>
    </location>
</feature>
<sequence>MAQLLLWSYDMTLSYRDAASHFEAPAAPGAAAAVAAAAAAASGAEPVKAQVSHVEPDEQTRAEVPAPSGPPAAGADPHSQLRTVQGGSLLYAVISRLLELSAMAWGFGWFDGLDGPIQEWRGSGDPAGLLPPCDLRRLVGIKVPKKPCWVQMGRPLWVSNAQWTAV</sequence>
<name>A0A8J4BUF6_9CHLO</name>
<comment type="caution">
    <text evidence="2">The sequence shown here is derived from an EMBL/GenBank/DDBJ whole genome shotgun (WGS) entry which is preliminary data.</text>
</comment>
<protein>
    <submittedName>
        <fullName evidence="2">Uncharacterized protein</fullName>
    </submittedName>
</protein>
<accession>A0A8J4BUF6</accession>
<reference evidence="2" key="1">
    <citation type="journal article" date="2021" name="Proc. Natl. Acad. Sci. U.S.A.">
        <title>Three genomes in the algal genus Volvox reveal the fate of a haploid sex-determining region after a transition to homothallism.</title>
        <authorList>
            <person name="Yamamoto K."/>
            <person name="Hamaji T."/>
            <person name="Kawai-Toyooka H."/>
            <person name="Matsuzaki R."/>
            <person name="Takahashi F."/>
            <person name="Nishimura Y."/>
            <person name="Kawachi M."/>
            <person name="Noguchi H."/>
            <person name="Minakuchi Y."/>
            <person name="Umen J.G."/>
            <person name="Toyoda A."/>
            <person name="Nozaki H."/>
        </authorList>
    </citation>
    <scope>NUCLEOTIDE SEQUENCE</scope>
    <source>
        <strain evidence="2">NIES-3780</strain>
    </source>
</reference>
<dbReference type="Proteomes" id="UP000747399">
    <property type="component" value="Unassembled WGS sequence"/>
</dbReference>
<dbReference type="EMBL" id="BNCO01000114">
    <property type="protein sequence ID" value="GIL68352.1"/>
    <property type="molecule type" value="Genomic_DNA"/>
</dbReference>
<feature type="region of interest" description="Disordered" evidence="1">
    <location>
        <begin position="47"/>
        <end position="79"/>
    </location>
</feature>
<organism evidence="2 3">
    <name type="scientific">Volvox africanus</name>
    <dbReference type="NCBI Taxonomy" id="51714"/>
    <lineage>
        <taxon>Eukaryota</taxon>
        <taxon>Viridiplantae</taxon>
        <taxon>Chlorophyta</taxon>
        <taxon>core chlorophytes</taxon>
        <taxon>Chlorophyceae</taxon>
        <taxon>CS clade</taxon>
        <taxon>Chlamydomonadales</taxon>
        <taxon>Volvocaceae</taxon>
        <taxon>Volvox</taxon>
    </lineage>
</organism>
<evidence type="ECO:0000256" key="1">
    <source>
        <dbReference type="SAM" id="MobiDB-lite"/>
    </source>
</evidence>
<gene>
    <name evidence="2" type="ORF">Vafri_21559</name>
</gene>
<evidence type="ECO:0000313" key="3">
    <source>
        <dbReference type="Proteomes" id="UP000747399"/>
    </source>
</evidence>
<keyword evidence="3" id="KW-1185">Reference proteome</keyword>
<evidence type="ECO:0000313" key="2">
    <source>
        <dbReference type="EMBL" id="GIL68352.1"/>
    </source>
</evidence>